<dbReference type="EMBL" id="AE016814">
    <property type="protein sequence ID" value="AAS50255.1"/>
    <property type="molecule type" value="Genomic_DNA"/>
</dbReference>
<evidence type="ECO:0000313" key="3">
    <source>
        <dbReference type="EMBL" id="AAS50255.1"/>
    </source>
</evidence>
<dbReference type="GO" id="GO:0005762">
    <property type="term" value="C:mitochondrial large ribosomal subunit"/>
    <property type="evidence" value="ECO:0007669"/>
    <property type="project" value="EnsemblFungi"/>
</dbReference>
<dbReference type="Proteomes" id="UP000000591">
    <property type="component" value="Chromosome I"/>
</dbReference>
<accession>Q75F39</accession>
<dbReference type="KEGG" id="ago:AGOS_AAL111C"/>
<comment type="similarity">
    <text evidence="1">Belongs to the universal ribosomal protein uL24 family.</text>
</comment>
<dbReference type="Pfam" id="PF22682">
    <property type="entry name" value="Ribosomal_uL24m-like"/>
    <property type="match status" value="1"/>
</dbReference>
<organism evidence="3 4">
    <name type="scientific">Eremothecium gossypii (strain ATCC 10895 / CBS 109.51 / FGSC 9923 / NRRL Y-1056)</name>
    <name type="common">Yeast</name>
    <name type="synonym">Ashbya gossypii</name>
    <dbReference type="NCBI Taxonomy" id="284811"/>
    <lineage>
        <taxon>Eukaryota</taxon>
        <taxon>Fungi</taxon>
        <taxon>Dikarya</taxon>
        <taxon>Ascomycota</taxon>
        <taxon>Saccharomycotina</taxon>
        <taxon>Saccharomycetes</taxon>
        <taxon>Saccharomycetales</taxon>
        <taxon>Saccharomycetaceae</taxon>
        <taxon>Eremothecium</taxon>
    </lineage>
</organism>
<protein>
    <submittedName>
        <fullName evidence="3">AAL111Cp</fullName>
    </submittedName>
</protein>
<dbReference type="OrthoDB" id="359154at2759"/>
<sequence length="293" mass="33493">MSYKYISKAGDRFIKQLAGRTHKDRLAINAMQTKMYPEFMKPSLPPAAEEEQFSGVRKWKFLPGDRVVVVKEGKFRGNISKVFSHDKKTNGYMLDENGPTRQVPVPKEYWTEGQKTHMTLIPQAVRQEDIKLVADIDDPDAPGKVRTVAVHDIVFRGSYYDENYKKMMPYRCVAGQEDLVIPWPVPEQTADGALATDPQTAREQTFFVETAVRTPIPNAALYTVRNHKSKYRRGTLTTRDIARLVAPKMPMTESEKAYAKQKEERANIPTHKLTDDDKEAIGAKLYEHFTKNL</sequence>
<gene>
    <name evidence="3" type="ORF">AGOS_AAL111C</name>
</gene>
<feature type="compositionally biased region" description="Basic and acidic residues" evidence="2">
    <location>
        <begin position="253"/>
        <end position="275"/>
    </location>
</feature>
<dbReference type="STRING" id="284811.Q75F39"/>
<dbReference type="InterPro" id="IPR008991">
    <property type="entry name" value="Translation_prot_SH3-like_sf"/>
</dbReference>
<dbReference type="FunCoup" id="Q75F39">
    <property type="interactions" value="189"/>
</dbReference>
<keyword evidence="4" id="KW-1185">Reference proteome</keyword>
<dbReference type="OMA" id="KEWKFIP"/>
<dbReference type="GeneID" id="4618667"/>
<evidence type="ECO:0000256" key="2">
    <source>
        <dbReference type="SAM" id="MobiDB-lite"/>
    </source>
</evidence>
<dbReference type="eggNOG" id="ENOG502QUDZ">
    <property type="taxonomic scope" value="Eukaryota"/>
</dbReference>
<dbReference type="HOGENOM" id="CLU_046293_0_0_1"/>
<dbReference type="InterPro" id="IPR003256">
    <property type="entry name" value="Ribosomal_uL24"/>
</dbReference>
<feature type="region of interest" description="Disordered" evidence="2">
    <location>
        <begin position="252"/>
        <end position="275"/>
    </location>
</feature>
<dbReference type="InParanoid" id="Q75F39"/>
<reference evidence="3 4" key="1">
    <citation type="journal article" date="2004" name="Science">
        <title>The Ashbya gossypii genome as a tool for mapping the ancient Saccharomyces cerevisiae genome.</title>
        <authorList>
            <person name="Dietrich F.S."/>
            <person name="Voegeli S."/>
            <person name="Brachat S."/>
            <person name="Lerch A."/>
            <person name="Gates K."/>
            <person name="Steiner S."/>
            <person name="Mohr C."/>
            <person name="Pohlmann R."/>
            <person name="Luedi P."/>
            <person name="Choi S."/>
            <person name="Wing R.A."/>
            <person name="Flavier A."/>
            <person name="Gaffney T.D."/>
            <person name="Philippsen P."/>
        </authorList>
    </citation>
    <scope>NUCLEOTIDE SEQUENCE [LARGE SCALE GENOMIC DNA]</scope>
    <source>
        <strain evidence="4">ATCC 10895 / CBS 109.51 / FGSC 9923 / NRRL Y-1056</strain>
    </source>
</reference>
<dbReference type="GO" id="GO:0006412">
    <property type="term" value="P:translation"/>
    <property type="evidence" value="ECO:0000318"/>
    <property type="project" value="GO_Central"/>
</dbReference>
<evidence type="ECO:0000313" key="4">
    <source>
        <dbReference type="Proteomes" id="UP000000591"/>
    </source>
</evidence>
<reference evidence="4" key="2">
    <citation type="journal article" date="2013" name="G3 (Bethesda)">
        <title>Genomes of Ashbya fungi isolated from insects reveal four mating-type loci, numerous translocations, lack of transposons, and distinct gene duplications.</title>
        <authorList>
            <person name="Dietrich F.S."/>
            <person name="Voegeli S."/>
            <person name="Kuo S."/>
            <person name="Philippsen P."/>
        </authorList>
    </citation>
    <scope>GENOME REANNOTATION</scope>
    <source>
        <strain evidence="4">ATCC 10895 / CBS 109.51 / FGSC 9923 / NRRL Y-1056</strain>
    </source>
</reference>
<dbReference type="AlphaFoldDB" id="Q75F39"/>
<dbReference type="GO" id="GO:0005739">
    <property type="term" value="C:mitochondrion"/>
    <property type="evidence" value="ECO:0000318"/>
    <property type="project" value="GO_Central"/>
</dbReference>
<proteinExistence type="inferred from homology"/>
<name>Q75F39_EREGS</name>
<dbReference type="SUPFAM" id="SSF50104">
    <property type="entry name" value="Translation proteins SH3-like domain"/>
    <property type="match status" value="1"/>
</dbReference>
<dbReference type="PANTHER" id="PTHR12903">
    <property type="entry name" value="MITOCHONDRIAL RIBOSOMAL PROTEIN L24"/>
    <property type="match status" value="1"/>
</dbReference>
<dbReference type="RefSeq" id="NP_982431.1">
    <property type="nucleotide sequence ID" value="NM_207784.1"/>
</dbReference>
<dbReference type="GO" id="GO:0003735">
    <property type="term" value="F:structural constituent of ribosome"/>
    <property type="evidence" value="ECO:0007669"/>
    <property type="project" value="EnsemblFungi"/>
</dbReference>
<evidence type="ECO:0000256" key="1">
    <source>
        <dbReference type="ARBA" id="ARBA00010618"/>
    </source>
</evidence>